<dbReference type="InterPro" id="IPR016827">
    <property type="entry name" value="Ada2/TADA2"/>
</dbReference>
<proteinExistence type="predicted"/>
<dbReference type="SMART" id="SM00717">
    <property type="entry name" value="SANT"/>
    <property type="match status" value="1"/>
</dbReference>
<feature type="region of interest" description="Disordered" evidence="10">
    <location>
        <begin position="236"/>
        <end position="256"/>
    </location>
</feature>
<feature type="compositionally biased region" description="Basic and acidic residues" evidence="10">
    <location>
        <begin position="342"/>
        <end position="354"/>
    </location>
</feature>
<dbReference type="CDD" id="cd00167">
    <property type="entry name" value="SANT"/>
    <property type="match status" value="1"/>
</dbReference>
<keyword evidence="7 8" id="KW-0539">Nucleus</keyword>
<protein>
    <recommendedName>
        <fullName evidence="8">Transcriptional adapter</fullName>
    </recommendedName>
</protein>
<dbReference type="PANTHER" id="PTHR12374">
    <property type="entry name" value="TRANSCRIPTIONAL ADAPTOR 2 ADA2 -RELATED"/>
    <property type="match status" value="1"/>
</dbReference>
<evidence type="ECO:0000256" key="7">
    <source>
        <dbReference type="ARBA" id="ARBA00023242"/>
    </source>
</evidence>
<feature type="domain" description="Myb-like" evidence="11">
    <location>
        <begin position="67"/>
        <end position="112"/>
    </location>
</feature>
<dbReference type="InterPro" id="IPR000433">
    <property type="entry name" value="Znf_ZZ"/>
</dbReference>
<evidence type="ECO:0000256" key="9">
    <source>
        <dbReference type="PROSITE-ProRule" id="PRU00228"/>
    </source>
</evidence>
<dbReference type="InterPro" id="IPR056267">
    <property type="entry name" value="Ada2b_C"/>
</dbReference>
<dbReference type="AlphaFoldDB" id="A0A8K0KK24"/>
<keyword evidence="6 8" id="KW-0804">Transcription</keyword>
<reference evidence="14" key="1">
    <citation type="submission" date="2013-04" db="EMBL/GenBank/DDBJ databases">
        <authorList>
            <person name="Qu J."/>
            <person name="Murali S.C."/>
            <person name="Bandaranaike D."/>
            <person name="Bellair M."/>
            <person name="Blankenburg K."/>
            <person name="Chao H."/>
            <person name="Dinh H."/>
            <person name="Doddapaneni H."/>
            <person name="Downs B."/>
            <person name="Dugan-Rocha S."/>
            <person name="Elkadiri S."/>
            <person name="Gnanaolivu R.D."/>
            <person name="Hernandez B."/>
            <person name="Javaid M."/>
            <person name="Jayaseelan J.C."/>
            <person name="Lee S."/>
            <person name="Li M."/>
            <person name="Ming W."/>
            <person name="Munidasa M."/>
            <person name="Muniz J."/>
            <person name="Nguyen L."/>
            <person name="Ongeri F."/>
            <person name="Osuji N."/>
            <person name="Pu L.-L."/>
            <person name="Puazo M."/>
            <person name="Qu C."/>
            <person name="Quiroz J."/>
            <person name="Raj R."/>
            <person name="Weissenberger G."/>
            <person name="Xin Y."/>
            <person name="Zou X."/>
            <person name="Han Y."/>
            <person name="Richards S."/>
            <person name="Worley K."/>
            <person name="Muzny D."/>
            <person name="Gibbs R."/>
        </authorList>
    </citation>
    <scope>NUCLEOTIDE SEQUENCE</scope>
    <source>
        <strain evidence="14">Sampled in the wild</strain>
    </source>
</reference>
<dbReference type="FunFam" id="3.30.60.90:FF:000008">
    <property type="entry name" value="Transcriptional adapter 2"/>
    <property type="match status" value="1"/>
</dbReference>
<evidence type="ECO:0000256" key="8">
    <source>
        <dbReference type="PIRNR" id="PIRNR025024"/>
    </source>
</evidence>
<gene>
    <name evidence="14" type="ORF">J437_LFUL013833</name>
</gene>
<evidence type="ECO:0000313" key="15">
    <source>
        <dbReference type="Proteomes" id="UP000792457"/>
    </source>
</evidence>
<feature type="compositionally biased region" description="Pro residues" evidence="10">
    <location>
        <begin position="355"/>
        <end position="368"/>
    </location>
</feature>
<evidence type="ECO:0000256" key="5">
    <source>
        <dbReference type="ARBA" id="ARBA00023015"/>
    </source>
</evidence>
<evidence type="ECO:0000259" key="11">
    <source>
        <dbReference type="PROSITE" id="PS50090"/>
    </source>
</evidence>
<feature type="domain" description="ZZ-type" evidence="12">
    <location>
        <begin position="5"/>
        <end position="60"/>
    </location>
</feature>
<dbReference type="CDD" id="cd02335">
    <property type="entry name" value="ZZ_ADA2"/>
    <property type="match status" value="1"/>
</dbReference>
<feature type="region of interest" description="Disordered" evidence="10">
    <location>
        <begin position="132"/>
        <end position="154"/>
    </location>
</feature>
<dbReference type="InterPro" id="IPR041983">
    <property type="entry name" value="ADA2-like_ZZ"/>
</dbReference>
<dbReference type="InterPro" id="IPR001005">
    <property type="entry name" value="SANT/Myb"/>
</dbReference>
<evidence type="ECO:0000256" key="6">
    <source>
        <dbReference type="ARBA" id="ARBA00023163"/>
    </source>
</evidence>
<keyword evidence="5 8" id="KW-0805">Transcription regulation</keyword>
<dbReference type="OrthoDB" id="270417at2759"/>
<accession>A0A8K0KK24</accession>
<feature type="compositionally biased region" description="Pro residues" evidence="10">
    <location>
        <begin position="383"/>
        <end position="394"/>
    </location>
</feature>
<dbReference type="PROSITE" id="PS50135">
    <property type="entry name" value="ZF_ZZ_2"/>
    <property type="match status" value="1"/>
</dbReference>
<dbReference type="SMART" id="SM00291">
    <property type="entry name" value="ZnF_ZZ"/>
    <property type="match status" value="1"/>
</dbReference>
<dbReference type="SUPFAM" id="SSF57850">
    <property type="entry name" value="RING/U-box"/>
    <property type="match status" value="1"/>
</dbReference>
<dbReference type="InterPro" id="IPR055141">
    <property type="entry name" value="TADA2A_B-like_dom"/>
</dbReference>
<dbReference type="GO" id="GO:0008270">
    <property type="term" value="F:zinc ion binding"/>
    <property type="evidence" value="ECO:0007669"/>
    <property type="project" value="UniProtKB-KW"/>
</dbReference>
<dbReference type="InterPro" id="IPR043145">
    <property type="entry name" value="Znf_ZZ_sf"/>
</dbReference>
<dbReference type="InterPro" id="IPR017884">
    <property type="entry name" value="SANT_dom"/>
</dbReference>
<dbReference type="PROSITE" id="PS51293">
    <property type="entry name" value="SANT"/>
    <property type="match status" value="1"/>
</dbReference>
<evidence type="ECO:0000256" key="10">
    <source>
        <dbReference type="SAM" id="MobiDB-lite"/>
    </source>
</evidence>
<dbReference type="PANTHER" id="PTHR12374:SF63">
    <property type="entry name" value="TRANSCRIPTIONAL ADAPTER 2-BETA"/>
    <property type="match status" value="1"/>
</dbReference>
<evidence type="ECO:0000259" key="12">
    <source>
        <dbReference type="PROSITE" id="PS50135"/>
    </source>
</evidence>
<reference evidence="14" key="2">
    <citation type="submission" date="2017-10" db="EMBL/GenBank/DDBJ databases">
        <title>Ladona fulva Genome sequencing and assembly.</title>
        <authorList>
            <person name="Murali S."/>
            <person name="Richards S."/>
            <person name="Bandaranaike D."/>
            <person name="Bellair M."/>
            <person name="Blankenburg K."/>
            <person name="Chao H."/>
            <person name="Dinh H."/>
            <person name="Doddapaneni H."/>
            <person name="Dugan-Rocha S."/>
            <person name="Elkadiri S."/>
            <person name="Gnanaolivu R."/>
            <person name="Hernandez B."/>
            <person name="Skinner E."/>
            <person name="Javaid M."/>
            <person name="Lee S."/>
            <person name="Li M."/>
            <person name="Ming W."/>
            <person name="Munidasa M."/>
            <person name="Muniz J."/>
            <person name="Nguyen L."/>
            <person name="Hughes D."/>
            <person name="Osuji N."/>
            <person name="Pu L.-L."/>
            <person name="Puazo M."/>
            <person name="Qu C."/>
            <person name="Quiroz J."/>
            <person name="Raj R."/>
            <person name="Weissenberger G."/>
            <person name="Xin Y."/>
            <person name="Zou X."/>
            <person name="Han Y."/>
            <person name="Worley K."/>
            <person name="Muzny D."/>
            <person name="Gibbs R."/>
        </authorList>
    </citation>
    <scope>NUCLEOTIDE SEQUENCE</scope>
    <source>
        <strain evidence="14">Sampled in the wild</strain>
    </source>
</reference>
<keyword evidence="4" id="KW-0862">Zinc</keyword>
<dbReference type="PROSITE" id="PS50090">
    <property type="entry name" value="MYB_LIKE"/>
    <property type="match status" value="1"/>
</dbReference>
<dbReference type="GO" id="GO:0006338">
    <property type="term" value="P:chromatin remodeling"/>
    <property type="evidence" value="ECO:0007669"/>
    <property type="project" value="TreeGrafter"/>
</dbReference>
<dbReference type="InterPro" id="IPR036388">
    <property type="entry name" value="WH-like_DNA-bd_sf"/>
</dbReference>
<dbReference type="SUPFAM" id="SSF46689">
    <property type="entry name" value="Homeodomain-like"/>
    <property type="match status" value="2"/>
</dbReference>
<comment type="caution">
    <text evidence="14">The sequence shown here is derived from an EMBL/GenBank/DDBJ whole genome shotgun (WGS) entry which is preliminary data.</text>
</comment>
<organism evidence="14 15">
    <name type="scientific">Ladona fulva</name>
    <name type="common">Scarce chaser dragonfly</name>
    <name type="synonym">Libellula fulva</name>
    <dbReference type="NCBI Taxonomy" id="123851"/>
    <lineage>
        <taxon>Eukaryota</taxon>
        <taxon>Metazoa</taxon>
        <taxon>Ecdysozoa</taxon>
        <taxon>Arthropoda</taxon>
        <taxon>Hexapoda</taxon>
        <taxon>Insecta</taxon>
        <taxon>Pterygota</taxon>
        <taxon>Palaeoptera</taxon>
        <taxon>Odonata</taxon>
        <taxon>Epiprocta</taxon>
        <taxon>Anisoptera</taxon>
        <taxon>Libelluloidea</taxon>
        <taxon>Libellulidae</taxon>
        <taxon>Ladona</taxon>
    </lineage>
</organism>
<dbReference type="PIRSF" id="PIRSF025024">
    <property type="entry name" value="Transcriptional_adaptor_2"/>
    <property type="match status" value="1"/>
</dbReference>
<evidence type="ECO:0000256" key="3">
    <source>
        <dbReference type="ARBA" id="ARBA00022771"/>
    </source>
</evidence>
<keyword evidence="2" id="KW-0479">Metal-binding</keyword>
<evidence type="ECO:0000256" key="4">
    <source>
        <dbReference type="ARBA" id="ARBA00022833"/>
    </source>
</evidence>
<dbReference type="PROSITE" id="PS01357">
    <property type="entry name" value="ZF_ZZ_1"/>
    <property type="match status" value="1"/>
</dbReference>
<feature type="region of interest" description="Disordered" evidence="10">
    <location>
        <begin position="342"/>
        <end position="402"/>
    </location>
</feature>
<name>A0A8K0KK24_LADFU</name>
<dbReference type="GO" id="GO:0003713">
    <property type="term" value="F:transcription coactivator activity"/>
    <property type="evidence" value="ECO:0007669"/>
    <property type="project" value="InterPro"/>
</dbReference>
<dbReference type="Pfam" id="PF00249">
    <property type="entry name" value="Myb_DNA-binding"/>
    <property type="match status" value="1"/>
</dbReference>
<evidence type="ECO:0000256" key="1">
    <source>
        <dbReference type="ARBA" id="ARBA00004123"/>
    </source>
</evidence>
<dbReference type="GO" id="GO:0070461">
    <property type="term" value="C:SAGA-type complex"/>
    <property type="evidence" value="ECO:0007669"/>
    <property type="project" value="TreeGrafter"/>
</dbReference>
<dbReference type="Gene3D" id="3.30.60.90">
    <property type="match status" value="1"/>
</dbReference>
<dbReference type="GO" id="GO:0005634">
    <property type="term" value="C:nucleus"/>
    <property type="evidence" value="ECO:0007669"/>
    <property type="project" value="UniProtKB-SubCell"/>
</dbReference>
<dbReference type="GO" id="GO:0003682">
    <property type="term" value="F:chromatin binding"/>
    <property type="evidence" value="ECO:0007669"/>
    <property type="project" value="TreeGrafter"/>
</dbReference>
<dbReference type="Pfam" id="PF24533">
    <property type="entry name" value="Tri-helical_Ada2b_C"/>
    <property type="match status" value="1"/>
</dbReference>
<dbReference type="GO" id="GO:0006357">
    <property type="term" value="P:regulation of transcription by RNA polymerase II"/>
    <property type="evidence" value="ECO:0007669"/>
    <property type="project" value="InterPro"/>
</dbReference>
<dbReference type="Proteomes" id="UP000792457">
    <property type="component" value="Unassembled WGS sequence"/>
</dbReference>
<keyword evidence="15" id="KW-1185">Reference proteome</keyword>
<dbReference type="Pfam" id="PF25299">
    <property type="entry name" value="ZZ_ADA2"/>
    <property type="match status" value="1"/>
</dbReference>
<sequence length="476" mass="53645">MAEIFEKYNCTYCQEEISGLRVKCAECKDFELCLECFSSGAEIGPHKNDHSYQLMDCGTASVYLGNGGWTAREQLKLLDAIELYGYRNWDDISRHIETRTAEEAKEEYTARFLEGSIGRLTWPAAATARPRLTDVTEPDSGPLSPSHTSRLPPLDVTQEEATQLGYMPQRDDFEREFDNDAESLVSTLFINQVEDDDLDVALKLAHVDMYTRRLRERARRKRLARDYQLVAQFFAPMRKDKPNAPRKKPSKEDRELQEQFRPFSQLLTAQEQEQILAGLRRERELRAKISELVKIRSRVSTPEDSKVDRSKMLREWREKRIAGSSGPIPSAPSMEIIKEENIEEEGHSSAEEKYIPPPNLSSNPPLPPDNTGDPVAEGGDPVENPPKSPVPPGLADPTNNLSAGEKRLCSSLKINPTQYISLKTILLTEYLQRATEEGEKTADMLLPQLSTGPATGKTVEKCVLNYLVNSGWITAS</sequence>
<dbReference type="EMBL" id="KZ308742">
    <property type="protein sequence ID" value="KAG8233713.1"/>
    <property type="molecule type" value="Genomic_DNA"/>
</dbReference>
<keyword evidence="3 9" id="KW-0863">Zinc-finger</keyword>
<dbReference type="Gene3D" id="1.10.10.60">
    <property type="entry name" value="Homeodomain-like"/>
    <property type="match status" value="1"/>
</dbReference>
<feature type="domain" description="SANT" evidence="13">
    <location>
        <begin position="64"/>
        <end position="116"/>
    </location>
</feature>
<evidence type="ECO:0000313" key="14">
    <source>
        <dbReference type="EMBL" id="KAG8233713.1"/>
    </source>
</evidence>
<evidence type="ECO:0000256" key="2">
    <source>
        <dbReference type="ARBA" id="ARBA00022723"/>
    </source>
</evidence>
<dbReference type="InterPro" id="IPR009057">
    <property type="entry name" value="Homeodomain-like_sf"/>
</dbReference>
<comment type="subcellular location">
    <subcellularLocation>
        <location evidence="1 8">Nucleus</location>
    </subcellularLocation>
</comment>
<dbReference type="Pfam" id="PF22941">
    <property type="entry name" value="TADA2A-like_3rd"/>
    <property type="match status" value="1"/>
</dbReference>
<evidence type="ECO:0000259" key="13">
    <source>
        <dbReference type="PROSITE" id="PS51293"/>
    </source>
</evidence>
<dbReference type="Gene3D" id="1.10.10.10">
    <property type="entry name" value="Winged helix-like DNA-binding domain superfamily/Winged helix DNA-binding domain"/>
    <property type="match status" value="1"/>
</dbReference>